<accession>A0AAV9IRD2</accession>
<dbReference type="Proteomes" id="UP001301350">
    <property type="component" value="Unassembled WGS sequence"/>
</dbReference>
<name>A0AAV9IRD2_CYACA</name>
<reference evidence="2 3" key="1">
    <citation type="submission" date="2022-07" db="EMBL/GenBank/DDBJ databases">
        <title>Genome-wide signatures of adaptation to extreme environments.</title>
        <authorList>
            <person name="Cho C.H."/>
            <person name="Yoon H.S."/>
        </authorList>
    </citation>
    <scope>NUCLEOTIDE SEQUENCE [LARGE SCALE GENOMIC DNA]</scope>
    <source>
        <strain evidence="2 3">DBV 063 E5</strain>
    </source>
</reference>
<evidence type="ECO:0000313" key="3">
    <source>
        <dbReference type="Proteomes" id="UP001301350"/>
    </source>
</evidence>
<evidence type="ECO:0000313" key="2">
    <source>
        <dbReference type="EMBL" id="KAK4534857.1"/>
    </source>
</evidence>
<protein>
    <submittedName>
        <fullName evidence="2">Uncharacterized protein</fullName>
    </submittedName>
</protein>
<feature type="region of interest" description="Disordered" evidence="1">
    <location>
        <begin position="153"/>
        <end position="177"/>
    </location>
</feature>
<feature type="compositionally biased region" description="Pro residues" evidence="1">
    <location>
        <begin position="155"/>
        <end position="165"/>
    </location>
</feature>
<organism evidence="2 3">
    <name type="scientific">Cyanidium caldarium</name>
    <name type="common">Red alga</name>
    <dbReference type="NCBI Taxonomy" id="2771"/>
    <lineage>
        <taxon>Eukaryota</taxon>
        <taxon>Rhodophyta</taxon>
        <taxon>Bangiophyceae</taxon>
        <taxon>Cyanidiales</taxon>
        <taxon>Cyanidiaceae</taxon>
        <taxon>Cyanidium</taxon>
    </lineage>
</organism>
<proteinExistence type="predicted"/>
<dbReference type="AlphaFoldDB" id="A0AAV9IRD2"/>
<dbReference type="EMBL" id="JANCYW010000003">
    <property type="protein sequence ID" value="KAK4534857.1"/>
    <property type="molecule type" value="Genomic_DNA"/>
</dbReference>
<keyword evidence="3" id="KW-1185">Reference proteome</keyword>
<sequence length="177" mass="19334">MSSSETLLRVLQQRPPWLTLERVVQHVPGEQLVAQCRTSTPHPFPLSGRGAYVLEAMGQASAVLLQNVPAYRRHLGYIVRVSGYDWTTDRGSAGSAAERPSAAACLYVRAEWQRRQARHFELVHAAAAFGTVSTAERVDWGAQPTVQLLFKMVPLEPPPPPPPPISSSSSSSSPPTR</sequence>
<comment type="caution">
    <text evidence="2">The sequence shown here is derived from an EMBL/GenBank/DDBJ whole genome shotgun (WGS) entry which is preliminary data.</text>
</comment>
<evidence type="ECO:0000256" key="1">
    <source>
        <dbReference type="SAM" id="MobiDB-lite"/>
    </source>
</evidence>
<gene>
    <name evidence="2" type="ORF">CDCA_CDCA03G0882</name>
</gene>
<dbReference type="Gene3D" id="3.10.129.10">
    <property type="entry name" value="Hotdog Thioesterase"/>
    <property type="match status" value="1"/>
</dbReference>
<feature type="compositionally biased region" description="Low complexity" evidence="1">
    <location>
        <begin position="166"/>
        <end position="177"/>
    </location>
</feature>